<dbReference type="RefSeq" id="WP_166276087.1">
    <property type="nucleotide sequence ID" value="NZ_JTHE03000091.1"/>
</dbReference>
<dbReference type="InterPro" id="IPR008213">
    <property type="entry name" value="CpcD-like_dom"/>
</dbReference>
<organism evidence="8 9">
    <name type="scientific">Lyngbya confervoides BDU141951</name>
    <dbReference type="NCBI Taxonomy" id="1574623"/>
    <lineage>
        <taxon>Bacteria</taxon>
        <taxon>Bacillati</taxon>
        <taxon>Cyanobacteriota</taxon>
        <taxon>Cyanophyceae</taxon>
        <taxon>Oscillatoriophycideae</taxon>
        <taxon>Oscillatoriales</taxon>
        <taxon>Microcoleaceae</taxon>
        <taxon>Lyngbya</taxon>
    </lineage>
</organism>
<evidence type="ECO:0000256" key="5">
    <source>
        <dbReference type="ARBA" id="ARBA00023136"/>
    </source>
</evidence>
<name>A0ABD4T761_9CYAN</name>
<dbReference type="EMBL" id="JTHE03000091">
    <property type="protein sequence ID" value="MCM1984311.1"/>
    <property type="molecule type" value="Genomic_DNA"/>
</dbReference>
<reference evidence="8 9" key="1">
    <citation type="journal article" date="2015" name="Genome Announc.">
        <title>Draft Genome Sequence of Filamentous Marine Cyanobacterium Lyngbya confervoides Strain BDU141951.</title>
        <authorList>
            <person name="Chandrababunaidu M.M."/>
            <person name="Sen D."/>
            <person name="Tripathy S."/>
        </authorList>
    </citation>
    <scope>NUCLEOTIDE SEQUENCE [LARGE SCALE GENOMIC DNA]</scope>
    <source>
        <strain evidence="8 9">BDU141951</strain>
    </source>
</reference>
<evidence type="ECO:0000256" key="2">
    <source>
        <dbReference type="ARBA" id="ARBA00022549"/>
    </source>
</evidence>
<comment type="caution">
    <text evidence="8">The sequence shown here is derived from an EMBL/GenBank/DDBJ whole genome shotgun (WGS) entry which is preliminary data.</text>
</comment>
<sequence length="93" mass="10221">MLSPAAFYRGSSTTVGNRMYVYEVSGLGNYDPSQVQGYSIRESGTCYVQVPYSQMNQTMRRLQKLGGKIVSIQPLESFQPSQAGSGKTEEVQA</sequence>
<evidence type="ECO:0000256" key="1">
    <source>
        <dbReference type="ARBA" id="ARBA00004445"/>
    </source>
</evidence>
<protein>
    <submittedName>
        <fullName evidence="8">Phycobilisome linker polypeptide</fullName>
    </submittedName>
</protein>
<dbReference type="SMART" id="SM01094">
    <property type="entry name" value="CpcD"/>
    <property type="match status" value="1"/>
</dbReference>
<gene>
    <name evidence="8" type="ORF">QQ91_0015925</name>
</gene>
<dbReference type="GO" id="GO:0031676">
    <property type="term" value="C:plasma membrane-derived thylakoid membrane"/>
    <property type="evidence" value="ECO:0007669"/>
    <property type="project" value="UniProtKB-SubCell"/>
</dbReference>
<evidence type="ECO:0000256" key="6">
    <source>
        <dbReference type="PROSITE-ProRule" id="PRU00771"/>
    </source>
</evidence>
<evidence type="ECO:0000313" key="9">
    <source>
        <dbReference type="Proteomes" id="UP000031561"/>
    </source>
</evidence>
<dbReference type="PROSITE" id="PS51441">
    <property type="entry name" value="CPCD_LIKE"/>
    <property type="match status" value="1"/>
</dbReference>
<keyword evidence="5" id="KW-0472">Membrane</keyword>
<dbReference type="AlphaFoldDB" id="A0ABD4T761"/>
<evidence type="ECO:0000256" key="3">
    <source>
        <dbReference type="ARBA" id="ARBA00022738"/>
    </source>
</evidence>
<keyword evidence="4" id="KW-0793">Thylakoid</keyword>
<keyword evidence="9" id="KW-1185">Reference proteome</keyword>
<accession>A0ABD4T761</accession>
<keyword evidence="2" id="KW-0042">Antenna complex</keyword>
<keyword evidence="3 6" id="KW-0605">Phycobilisome</keyword>
<dbReference type="Pfam" id="PF01383">
    <property type="entry name" value="CpcD"/>
    <property type="match status" value="1"/>
</dbReference>
<feature type="domain" description="CpcD-like" evidence="7">
    <location>
        <begin position="17"/>
        <end position="75"/>
    </location>
</feature>
<dbReference type="GO" id="GO:0030089">
    <property type="term" value="C:phycobilisome"/>
    <property type="evidence" value="ECO:0007669"/>
    <property type="project" value="UniProtKB-UniRule"/>
</dbReference>
<evidence type="ECO:0000313" key="8">
    <source>
        <dbReference type="EMBL" id="MCM1984311.1"/>
    </source>
</evidence>
<proteinExistence type="predicted"/>
<evidence type="ECO:0000256" key="4">
    <source>
        <dbReference type="ARBA" id="ARBA00023078"/>
    </source>
</evidence>
<comment type="subcellular location">
    <subcellularLocation>
        <location evidence="1">Cellular thylakoid membrane</location>
        <topology evidence="1">Peripheral membrane protein</topology>
        <orientation evidence="1">Cytoplasmic side</orientation>
    </subcellularLocation>
</comment>
<dbReference type="Proteomes" id="UP000031561">
    <property type="component" value="Unassembled WGS sequence"/>
</dbReference>
<evidence type="ECO:0000259" key="7">
    <source>
        <dbReference type="PROSITE" id="PS51441"/>
    </source>
</evidence>